<keyword evidence="2" id="KW-1185">Reference proteome</keyword>
<reference evidence="1" key="1">
    <citation type="journal article" date="2020" name="Stud. Mycol.">
        <title>101 Dothideomycetes genomes: a test case for predicting lifestyles and emergence of pathogens.</title>
        <authorList>
            <person name="Haridas S."/>
            <person name="Albert R."/>
            <person name="Binder M."/>
            <person name="Bloem J."/>
            <person name="Labutti K."/>
            <person name="Salamov A."/>
            <person name="Andreopoulos B."/>
            <person name="Baker S."/>
            <person name="Barry K."/>
            <person name="Bills G."/>
            <person name="Bluhm B."/>
            <person name="Cannon C."/>
            <person name="Castanera R."/>
            <person name="Culley D."/>
            <person name="Daum C."/>
            <person name="Ezra D."/>
            <person name="Gonzalez J."/>
            <person name="Henrissat B."/>
            <person name="Kuo A."/>
            <person name="Liang C."/>
            <person name="Lipzen A."/>
            <person name="Lutzoni F."/>
            <person name="Magnuson J."/>
            <person name="Mondo S."/>
            <person name="Nolan M."/>
            <person name="Ohm R."/>
            <person name="Pangilinan J."/>
            <person name="Park H.-J."/>
            <person name="Ramirez L."/>
            <person name="Alfaro M."/>
            <person name="Sun H."/>
            <person name="Tritt A."/>
            <person name="Yoshinaga Y."/>
            <person name="Zwiers L.-H."/>
            <person name="Turgeon B."/>
            <person name="Goodwin S."/>
            <person name="Spatafora J."/>
            <person name="Crous P."/>
            <person name="Grigoriev I."/>
        </authorList>
    </citation>
    <scope>NUCLEOTIDE SEQUENCE</scope>
    <source>
        <strain evidence="1">SCOH1-5</strain>
    </source>
</reference>
<protein>
    <submittedName>
        <fullName evidence="1">Uncharacterized protein</fullName>
    </submittedName>
</protein>
<proteinExistence type="predicted"/>
<evidence type="ECO:0000313" key="1">
    <source>
        <dbReference type="EMBL" id="KAF2207808.1"/>
    </source>
</evidence>
<dbReference type="AlphaFoldDB" id="A0A6A6F024"/>
<dbReference type="Proteomes" id="UP000799539">
    <property type="component" value="Unassembled WGS sequence"/>
</dbReference>
<sequence length="141" mass="15709">MCVRRRPPAETKLEPKACMKAFLLDRTTWRDGKGRPAVYKTASAANQKGVLTSLPSLKHPFAYLSLVTLEHTHLPRSEDAFHTSALQDCCVSNRTRCESDQTCGTGEAAVIHRRPSQGKRPWQARRGAGGREIHAVLTQWS</sequence>
<name>A0A6A6F024_9PEZI</name>
<gene>
    <name evidence="1" type="ORF">CERZMDRAFT_88268</name>
</gene>
<dbReference type="EMBL" id="ML992700">
    <property type="protein sequence ID" value="KAF2207808.1"/>
    <property type="molecule type" value="Genomic_DNA"/>
</dbReference>
<organism evidence="1 2">
    <name type="scientific">Cercospora zeae-maydis SCOH1-5</name>
    <dbReference type="NCBI Taxonomy" id="717836"/>
    <lineage>
        <taxon>Eukaryota</taxon>
        <taxon>Fungi</taxon>
        <taxon>Dikarya</taxon>
        <taxon>Ascomycota</taxon>
        <taxon>Pezizomycotina</taxon>
        <taxon>Dothideomycetes</taxon>
        <taxon>Dothideomycetidae</taxon>
        <taxon>Mycosphaerellales</taxon>
        <taxon>Mycosphaerellaceae</taxon>
        <taxon>Cercospora</taxon>
    </lineage>
</organism>
<evidence type="ECO:0000313" key="2">
    <source>
        <dbReference type="Proteomes" id="UP000799539"/>
    </source>
</evidence>
<accession>A0A6A6F024</accession>